<dbReference type="Proteomes" id="UP001324185">
    <property type="component" value="Chromosome"/>
</dbReference>
<dbReference type="Pfam" id="PF07719">
    <property type="entry name" value="TPR_2"/>
    <property type="match status" value="1"/>
</dbReference>
<keyword evidence="8" id="KW-1185">Reference proteome</keyword>
<dbReference type="InterPro" id="IPR050768">
    <property type="entry name" value="UPF0353/GerABKA_families"/>
</dbReference>
<organism evidence="7 8">
    <name type="scientific">Kangiella aquimarina</name>
    <dbReference type="NCBI Taxonomy" id="261965"/>
    <lineage>
        <taxon>Bacteria</taxon>
        <taxon>Pseudomonadati</taxon>
        <taxon>Pseudomonadota</taxon>
        <taxon>Gammaproteobacteria</taxon>
        <taxon>Kangiellales</taxon>
        <taxon>Kangiellaceae</taxon>
        <taxon>Kangiella</taxon>
    </lineage>
</organism>
<feature type="transmembrane region" description="Helical" evidence="5">
    <location>
        <begin position="12"/>
        <end position="32"/>
    </location>
</feature>
<dbReference type="EMBL" id="CP140158">
    <property type="protein sequence ID" value="WQG86237.1"/>
    <property type="molecule type" value="Genomic_DNA"/>
</dbReference>
<feature type="repeat" description="TPR" evidence="3">
    <location>
        <begin position="418"/>
        <end position="451"/>
    </location>
</feature>
<dbReference type="InterPro" id="IPR013105">
    <property type="entry name" value="TPR_2"/>
</dbReference>
<evidence type="ECO:0000256" key="5">
    <source>
        <dbReference type="SAM" id="Phobius"/>
    </source>
</evidence>
<dbReference type="InterPro" id="IPR011990">
    <property type="entry name" value="TPR-like_helical_dom_sf"/>
</dbReference>
<dbReference type="PANTHER" id="PTHR22550">
    <property type="entry name" value="SPORE GERMINATION PROTEIN"/>
    <property type="match status" value="1"/>
</dbReference>
<dbReference type="InterPro" id="IPR002035">
    <property type="entry name" value="VWF_A"/>
</dbReference>
<protein>
    <submittedName>
        <fullName evidence="7">VWA domain-containing protein</fullName>
    </submittedName>
</protein>
<dbReference type="InterPro" id="IPR036465">
    <property type="entry name" value="vWFA_dom_sf"/>
</dbReference>
<evidence type="ECO:0000313" key="7">
    <source>
        <dbReference type="EMBL" id="WQG86237.1"/>
    </source>
</evidence>
<dbReference type="PROSITE" id="PS50005">
    <property type="entry name" value="TPR"/>
    <property type="match status" value="1"/>
</dbReference>
<feature type="compositionally biased region" description="Low complexity" evidence="4">
    <location>
        <begin position="470"/>
        <end position="521"/>
    </location>
</feature>
<dbReference type="RefSeq" id="WP_018624270.1">
    <property type="nucleotide sequence ID" value="NZ_CP140158.1"/>
</dbReference>
<gene>
    <name evidence="7" type="ORF">SR900_04930</name>
</gene>
<keyword evidence="5" id="KW-1133">Transmembrane helix</keyword>
<evidence type="ECO:0000256" key="3">
    <source>
        <dbReference type="PROSITE-ProRule" id="PRU00339"/>
    </source>
</evidence>
<dbReference type="SUPFAM" id="SSF48452">
    <property type="entry name" value="TPR-like"/>
    <property type="match status" value="1"/>
</dbReference>
<keyword evidence="1" id="KW-0677">Repeat</keyword>
<accession>A0ABZ0X6L1</accession>
<evidence type="ECO:0000256" key="2">
    <source>
        <dbReference type="ARBA" id="ARBA00022803"/>
    </source>
</evidence>
<sequence>MFDFLPELTQLHFIRPWAWLLLIPVILLWWLYRTKGQQASGWAKLIDQHLLGWMMPNSQLGKSIKWQKNLLLTMWILLVIALSGPSWKKLPQPVFSNLASRVIVLDLSSSMDAQDVKPSRLARAKFKLTDILKAIKDGQTGFVVYAGDGFILSPLTSDTDTIDNMVEVLSTNLMPLVGSKPDKGIEKAIELLDNGAAGEGDIIWITDGGDEKELSQIKSLLSKTSYDLNILAIGTAEGAPIPMSNGSGFVKDNKGNIVIPKLNYNELANFADDIGATLTPMTAGNQDIELLLQRPQLTVDERLEKQDIMADSWEDAGFWLLFLALPILLLGFKHRSMFAIVLVISFGSFTSTQAQANPLESLFLNKDQQAKKLLNEQQYEEAYKRFEDPEWKAVAAYRNGDYQAAENNFNNGQQLSPADKLYNKANAQALAGELEGAVSSYKEALQLNPNHLDALYNKKIVEDLLKQKQQEQQQSQQQDKSQSEQEQNDQQQEQQQQDQNSQSDESSEQQQQPSEQQQQKPELTEEELQQQFKEEEKDQELEQWLKRLPDDPGGLLRRKMYQEYRERGHKQHVDETW</sequence>
<keyword evidence="2 3" id="KW-0802">TPR repeat</keyword>
<dbReference type="Gene3D" id="1.25.40.10">
    <property type="entry name" value="Tetratricopeptide repeat domain"/>
    <property type="match status" value="1"/>
</dbReference>
<dbReference type="Pfam" id="PF13519">
    <property type="entry name" value="VWA_2"/>
    <property type="match status" value="1"/>
</dbReference>
<dbReference type="Gene3D" id="3.40.50.410">
    <property type="entry name" value="von Willebrand factor, type A domain"/>
    <property type="match status" value="1"/>
</dbReference>
<feature type="transmembrane region" description="Helical" evidence="5">
    <location>
        <begin position="70"/>
        <end position="87"/>
    </location>
</feature>
<feature type="region of interest" description="Disordered" evidence="4">
    <location>
        <begin position="467"/>
        <end position="556"/>
    </location>
</feature>
<evidence type="ECO:0000313" key="8">
    <source>
        <dbReference type="Proteomes" id="UP001324185"/>
    </source>
</evidence>
<dbReference type="InterPro" id="IPR019734">
    <property type="entry name" value="TPR_rpt"/>
</dbReference>
<keyword evidence="5" id="KW-0812">Transmembrane</keyword>
<reference evidence="7 8" key="1">
    <citation type="submission" date="2023-11" db="EMBL/GenBank/DDBJ databases">
        <title>MicrobeMod: A computational toolkit for identifying prokaryotic methylation and restriction-modification with nanopore sequencing.</title>
        <authorList>
            <person name="Crits-Christoph A."/>
            <person name="Kang S.C."/>
            <person name="Lee H."/>
            <person name="Ostrov N."/>
        </authorList>
    </citation>
    <scope>NUCLEOTIDE SEQUENCE [LARGE SCALE GENOMIC DNA]</scope>
    <source>
        <strain evidence="7 8">DSMZ 16071</strain>
    </source>
</reference>
<feature type="domain" description="VWFA" evidence="6">
    <location>
        <begin position="100"/>
        <end position="274"/>
    </location>
</feature>
<evidence type="ECO:0000256" key="4">
    <source>
        <dbReference type="SAM" id="MobiDB-lite"/>
    </source>
</evidence>
<dbReference type="PROSITE" id="PS50234">
    <property type="entry name" value="VWFA"/>
    <property type="match status" value="1"/>
</dbReference>
<dbReference type="PANTHER" id="PTHR22550:SF14">
    <property type="entry name" value="VWFA DOMAIN-CONTAINING PROTEIN"/>
    <property type="match status" value="1"/>
</dbReference>
<evidence type="ECO:0000256" key="1">
    <source>
        <dbReference type="ARBA" id="ARBA00022737"/>
    </source>
</evidence>
<name>A0ABZ0X6L1_9GAMM</name>
<proteinExistence type="predicted"/>
<dbReference type="SUPFAM" id="SSF53300">
    <property type="entry name" value="vWA-like"/>
    <property type="match status" value="1"/>
</dbReference>
<dbReference type="SMART" id="SM00028">
    <property type="entry name" value="TPR"/>
    <property type="match status" value="1"/>
</dbReference>
<evidence type="ECO:0000259" key="6">
    <source>
        <dbReference type="PROSITE" id="PS50234"/>
    </source>
</evidence>
<keyword evidence="5" id="KW-0472">Membrane</keyword>